<dbReference type="EMBL" id="BMIS01000001">
    <property type="protein sequence ID" value="GGE60042.1"/>
    <property type="molecule type" value="Genomic_DNA"/>
</dbReference>
<dbReference type="Proteomes" id="UP000633136">
    <property type="component" value="Unassembled WGS sequence"/>
</dbReference>
<evidence type="ECO:0000313" key="8">
    <source>
        <dbReference type="Proteomes" id="UP000633136"/>
    </source>
</evidence>
<dbReference type="PROSITE" id="PS00609">
    <property type="entry name" value="GLYCOSYL_HYDROL_F32"/>
    <property type="match status" value="1"/>
</dbReference>
<evidence type="ECO:0000256" key="2">
    <source>
        <dbReference type="ARBA" id="ARBA00012758"/>
    </source>
</evidence>
<dbReference type="GO" id="GO:0004564">
    <property type="term" value="F:beta-fructofuranosidase activity"/>
    <property type="evidence" value="ECO:0007669"/>
    <property type="project" value="UniProtKB-EC"/>
</dbReference>
<evidence type="ECO:0000256" key="5">
    <source>
        <dbReference type="SAM" id="MobiDB-lite"/>
    </source>
</evidence>
<dbReference type="AlphaFoldDB" id="A0A917AL46"/>
<comment type="caution">
    <text evidence="7">The sequence shown here is derived from an EMBL/GenBank/DDBJ whole genome shotgun (WGS) entry which is preliminary data.</text>
</comment>
<dbReference type="Gene3D" id="2.115.10.20">
    <property type="entry name" value="Glycosyl hydrolase domain, family 43"/>
    <property type="match status" value="1"/>
</dbReference>
<feature type="region of interest" description="Disordered" evidence="5">
    <location>
        <begin position="1"/>
        <end position="21"/>
    </location>
</feature>
<dbReference type="PANTHER" id="PTHR43101:SF1">
    <property type="entry name" value="BETA-FRUCTOSIDASE"/>
    <property type="match status" value="1"/>
</dbReference>
<dbReference type="Pfam" id="PF00251">
    <property type="entry name" value="Glyco_hydro_32N"/>
    <property type="match status" value="1"/>
</dbReference>
<comment type="similarity">
    <text evidence="1">Belongs to the glycosyl hydrolase 32 family.</text>
</comment>
<proteinExistence type="inferred from homology"/>
<reference evidence="7" key="1">
    <citation type="journal article" date="2014" name="Int. J. Syst. Evol. Microbiol.">
        <title>Complete genome sequence of Corynebacterium casei LMG S-19264T (=DSM 44701T), isolated from a smear-ripened cheese.</title>
        <authorList>
            <consortium name="US DOE Joint Genome Institute (JGI-PGF)"/>
            <person name="Walter F."/>
            <person name="Albersmeier A."/>
            <person name="Kalinowski J."/>
            <person name="Ruckert C."/>
        </authorList>
    </citation>
    <scope>NUCLEOTIDE SEQUENCE</scope>
    <source>
        <strain evidence="7">CGMCC 1.15388</strain>
    </source>
</reference>
<gene>
    <name evidence="7" type="ORF">GCM10011401_03610</name>
</gene>
<dbReference type="InterPro" id="IPR051214">
    <property type="entry name" value="GH32_Enzymes"/>
</dbReference>
<name>A0A917AL46_9MICC</name>
<organism evidence="7 8">
    <name type="scientific">Nesterenkonia cremea</name>
    <dbReference type="NCBI Taxonomy" id="1882340"/>
    <lineage>
        <taxon>Bacteria</taxon>
        <taxon>Bacillati</taxon>
        <taxon>Actinomycetota</taxon>
        <taxon>Actinomycetes</taxon>
        <taxon>Micrococcales</taxon>
        <taxon>Micrococcaceae</taxon>
        <taxon>Nesterenkonia</taxon>
    </lineage>
</organism>
<dbReference type="InterPro" id="IPR018053">
    <property type="entry name" value="Glyco_hydro_32_AS"/>
</dbReference>
<feature type="compositionally biased region" description="Basic and acidic residues" evidence="5">
    <location>
        <begin position="339"/>
        <end position="355"/>
    </location>
</feature>
<dbReference type="CDD" id="cd08996">
    <property type="entry name" value="GH32_FFase"/>
    <property type="match status" value="1"/>
</dbReference>
<evidence type="ECO:0000256" key="4">
    <source>
        <dbReference type="ARBA" id="ARBA00023295"/>
    </source>
</evidence>
<evidence type="ECO:0000259" key="6">
    <source>
        <dbReference type="Pfam" id="PF00251"/>
    </source>
</evidence>
<dbReference type="RefSeq" id="WP_188682295.1">
    <property type="nucleotide sequence ID" value="NZ_BMIS01000001.1"/>
</dbReference>
<evidence type="ECO:0000313" key="7">
    <source>
        <dbReference type="EMBL" id="GGE60042.1"/>
    </source>
</evidence>
<evidence type="ECO:0000256" key="3">
    <source>
        <dbReference type="ARBA" id="ARBA00022801"/>
    </source>
</evidence>
<keyword evidence="3" id="KW-0378">Hydrolase</keyword>
<dbReference type="SUPFAM" id="SSF75005">
    <property type="entry name" value="Arabinanase/levansucrase/invertase"/>
    <property type="match status" value="1"/>
</dbReference>
<evidence type="ECO:0000256" key="1">
    <source>
        <dbReference type="ARBA" id="ARBA00009902"/>
    </source>
</evidence>
<protein>
    <recommendedName>
        <fullName evidence="2">beta-fructofuranosidase</fullName>
        <ecNumber evidence="2">3.2.1.26</ecNumber>
    </recommendedName>
</protein>
<reference evidence="7" key="2">
    <citation type="submission" date="2020-09" db="EMBL/GenBank/DDBJ databases">
        <authorList>
            <person name="Sun Q."/>
            <person name="Zhou Y."/>
        </authorList>
    </citation>
    <scope>NUCLEOTIDE SEQUENCE</scope>
    <source>
        <strain evidence="7">CGMCC 1.15388</strain>
    </source>
</reference>
<dbReference type="SMART" id="SM00640">
    <property type="entry name" value="Glyco_32"/>
    <property type="match status" value="1"/>
</dbReference>
<dbReference type="GO" id="GO:0005975">
    <property type="term" value="P:carbohydrate metabolic process"/>
    <property type="evidence" value="ECO:0007669"/>
    <property type="project" value="InterPro"/>
</dbReference>
<feature type="region of interest" description="Disordered" evidence="5">
    <location>
        <begin position="339"/>
        <end position="360"/>
    </location>
</feature>
<dbReference type="EC" id="3.2.1.26" evidence="2"/>
<sequence length="454" mass="49614">MTTDPATTSARPAQDDLSFPVAHPRPDLGWLNDPNGVCRVGDTWHVFFQYNPDSARHENVHWGHLSSSDLVTWTQEPIALAPTPGAPDSAGCWSGVMAFDEDAAPVAVYSGVERHDHSSSVTLVRGSEDLRQWGPERHVAAGMPDDERVIAVRDPFVFRHSGRRWAIQGAGLADGQAAILLYDAEDLWNWSYRGVLLSSGQQGVPEDAQASIWECPQLVQIGPEGTWVLLVCLWNRMPEDHPSEAQLEGTRALLVDLSAADGTADASLNIAVGGSTAVDHGDSLYAPQVVALEEGPVLIGWAREGRAQEVSDSLGWSGLLTWPRDLSLRGGELVSRPRPECAGWREGEPQRHESGTEAPVGAESDIVIGESPSADELTEDEVELVLRHSDGSDELVYSGPAHRIVIDRSILEVYPLTEASTTLRHYPADDARWVLRTETAPLTWWRLGRTKHAR</sequence>
<dbReference type="InterPro" id="IPR001362">
    <property type="entry name" value="Glyco_hydro_32"/>
</dbReference>
<dbReference type="InterPro" id="IPR013148">
    <property type="entry name" value="Glyco_hydro_32_N"/>
</dbReference>
<accession>A0A917AL46</accession>
<keyword evidence="8" id="KW-1185">Reference proteome</keyword>
<feature type="compositionally biased region" description="Polar residues" evidence="5">
    <location>
        <begin position="1"/>
        <end position="11"/>
    </location>
</feature>
<feature type="domain" description="Glycosyl hydrolase family 32 N-terminal" evidence="6">
    <location>
        <begin position="23"/>
        <end position="337"/>
    </location>
</feature>
<keyword evidence="4" id="KW-0326">Glycosidase</keyword>
<dbReference type="PANTHER" id="PTHR43101">
    <property type="entry name" value="BETA-FRUCTOSIDASE"/>
    <property type="match status" value="1"/>
</dbReference>
<dbReference type="InterPro" id="IPR023296">
    <property type="entry name" value="Glyco_hydro_beta-prop_sf"/>
</dbReference>